<dbReference type="Gene3D" id="1.10.260.40">
    <property type="entry name" value="lambda repressor-like DNA-binding domains"/>
    <property type="match status" value="1"/>
</dbReference>
<dbReference type="RefSeq" id="WP_091476267.1">
    <property type="nucleotide sequence ID" value="NZ_FOIT01000006.1"/>
</dbReference>
<dbReference type="Pfam" id="PF13377">
    <property type="entry name" value="Peripla_BP_3"/>
    <property type="match status" value="1"/>
</dbReference>
<accession>A0A662Z778</accession>
<evidence type="ECO:0000313" key="6">
    <source>
        <dbReference type="Proteomes" id="UP000243605"/>
    </source>
</evidence>
<organism evidence="5 6">
    <name type="scientific">Aliicoccus persicus</name>
    <dbReference type="NCBI Taxonomy" id="930138"/>
    <lineage>
        <taxon>Bacteria</taxon>
        <taxon>Bacillati</taxon>
        <taxon>Bacillota</taxon>
        <taxon>Bacilli</taxon>
        <taxon>Bacillales</taxon>
        <taxon>Staphylococcaceae</taxon>
        <taxon>Aliicoccus</taxon>
    </lineage>
</organism>
<dbReference type="CDD" id="cd01392">
    <property type="entry name" value="HTH_LacI"/>
    <property type="match status" value="1"/>
</dbReference>
<dbReference type="Proteomes" id="UP000243605">
    <property type="component" value="Unassembled WGS sequence"/>
</dbReference>
<reference evidence="5 6" key="1">
    <citation type="submission" date="2016-10" db="EMBL/GenBank/DDBJ databases">
        <authorList>
            <person name="Varghese N."/>
            <person name="Submissions S."/>
        </authorList>
    </citation>
    <scope>NUCLEOTIDE SEQUENCE [LARGE SCALE GENOMIC DNA]</scope>
    <source>
        <strain evidence="5 6">IBRC-M10081</strain>
    </source>
</reference>
<protein>
    <submittedName>
        <fullName evidence="5">Transcriptional regulator, LacI family</fullName>
    </submittedName>
</protein>
<keyword evidence="6" id="KW-1185">Reference proteome</keyword>
<dbReference type="SMART" id="SM00354">
    <property type="entry name" value="HTH_LACI"/>
    <property type="match status" value="1"/>
</dbReference>
<dbReference type="Pfam" id="PF00356">
    <property type="entry name" value="LacI"/>
    <property type="match status" value="1"/>
</dbReference>
<name>A0A662Z778_9STAP</name>
<dbReference type="InterPro" id="IPR046335">
    <property type="entry name" value="LacI/GalR-like_sensor"/>
</dbReference>
<dbReference type="PRINTS" id="PR00036">
    <property type="entry name" value="HTHLACI"/>
</dbReference>
<keyword evidence="1" id="KW-0805">Transcription regulation</keyword>
<dbReference type="GO" id="GO:0003700">
    <property type="term" value="F:DNA-binding transcription factor activity"/>
    <property type="evidence" value="ECO:0007669"/>
    <property type="project" value="TreeGrafter"/>
</dbReference>
<feature type="domain" description="HTH lacI-type" evidence="4">
    <location>
        <begin position="2"/>
        <end position="56"/>
    </location>
</feature>
<dbReference type="InterPro" id="IPR010982">
    <property type="entry name" value="Lambda_DNA-bd_dom_sf"/>
</dbReference>
<gene>
    <name evidence="5" type="ORF">SAMN05192557_1881</name>
</gene>
<proteinExistence type="predicted"/>
<dbReference type="SUPFAM" id="SSF53822">
    <property type="entry name" value="Periplasmic binding protein-like I"/>
    <property type="match status" value="1"/>
</dbReference>
<evidence type="ECO:0000256" key="3">
    <source>
        <dbReference type="ARBA" id="ARBA00023163"/>
    </source>
</evidence>
<evidence type="ECO:0000313" key="5">
    <source>
        <dbReference type="EMBL" id="SEW15653.1"/>
    </source>
</evidence>
<dbReference type="OrthoDB" id="43195at2"/>
<dbReference type="InterPro" id="IPR028082">
    <property type="entry name" value="Peripla_BP_I"/>
</dbReference>
<keyword evidence="2" id="KW-0238">DNA-binding</keyword>
<dbReference type="PANTHER" id="PTHR30146">
    <property type="entry name" value="LACI-RELATED TRANSCRIPTIONAL REPRESSOR"/>
    <property type="match status" value="1"/>
</dbReference>
<dbReference type="SUPFAM" id="SSF47413">
    <property type="entry name" value="lambda repressor-like DNA-binding domains"/>
    <property type="match status" value="1"/>
</dbReference>
<evidence type="ECO:0000256" key="2">
    <source>
        <dbReference type="ARBA" id="ARBA00023125"/>
    </source>
</evidence>
<dbReference type="GO" id="GO:0000976">
    <property type="term" value="F:transcription cis-regulatory region binding"/>
    <property type="evidence" value="ECO:0007669"/>
    <property type="project" value="TreeGrafter"/>
</dbReference>
<dbReference type="PROSITE" id="PS50932">
    <property type="entry name" value="HTH_LACI_2"/>
    <property type="match status" value="1"/>
</dbReference>
<dbReference type="Gene3D" id="3.40.50.2300">
    <property type="match status" value="2"/>
</dbReference>
<evidence type="ECO:0000256" key="1">
    <source>
        <dbReference type="ARBA" id="ARBA00023015"/>
    </source>
</evidence>
<keyword evidence="3" id="KW-0804">Transcription</keyword>
<dbReference type="PANTHER" id="PTHR30146:SF109">
    <property type="entry name" value="HTH-TYPE TRANSCRIPTIONAL REGULATOR GALS"/>
    <property type="match status" value="1"/>
</dbReference>
<dbReference type="EMBL" id="FOIT01000006">
    <property type="protein sequence ID" value="SEW15653.1"/>
    <property type="molecule type" value="Genomic_DNA"/>
</dbReference>
<evidence type="ECO:0000259" key="4">
    <source>
        <dbReference type="PROSITE" id="PS50932"/>
    </source>
</evidence>
<dbReference type="InterPro" id="IPR000843">
    <property type="entry name" value="HTH_LacI"/>
</dbReference>
<dbReference type="AlphaFoldDB" id="A0A662Z778"/>
<dbReference type="CDD" id="cd06294">
    <property type="entry name" value="PBP1_MalR-like"/>
    <property type="match status" value="1"/>
</dbReference>
<sequence length="336" mass="37540">MVTIKDIARKAGVAPSTVSRVIQDHKGISTATKEKIRLIMDEMDYRPNVSARNLVLNSSHTIAMILKSEAHDAYENPFNNAVYNGVVEACREDGYSIISTTKNTEREILEEVKSLIRLRQVDGFIVMFSKTGNKVTEYLTSVGLPFVVVGKDVNQNNDAIYIDNDNITAAYQLTQLLIDKGMRDIRVINDDEGFTVAKDRMKGFKDALRDNELDSDECIIQVGSELEEIRDTLNEAFNSKQPEGIITFDGFLHAKVLAALYELQIRVPDDMLTATFNDSPLTQFASPPQTTVDIHSADIGREAGRALIGLIQEPNKLKCNITLPTQVIERQSTRKE</sequence>